<dbReference type="PANTHER" id="PTHR10696:SF21">
    <property type="entry name" value="TAUD_TFDA-LIKE DOMAIN-CONTAINING PROTEIN"/>
    <property type="match status" value="1"/>
</dbReference>
<keyword evidence="4" id="KW-0223">Dioxygenase</keyword>
<evidence type="ECO:0000256" key="2">
    <source>
        <dbReference type="ARBA" id="ARBA00023002"/>
    </source>
</evidence>
<keyword evidence="5" id="KW-1185">Reference proteome</keyword>
<organism evidence="4 5">
    <name type="scientific">SAR92 clade bacterium H455</name>
    <dbReference type="NCBI Taxonomy" id="2974818"/>
    <lineage>
        <taxon>Bacteria</taxon>
        <taxon>Pseudomonadati</taxon>
        <taxon>Pseudomonadota</taxon>
        <taxon>Gammaproteobacteria</taxon>
        <taxon>Cellvibrionales</taxon>
        <taxon>Porticoccaceae</taxon>
        <taxon>SAR92 clade</taxon>
    </lineage>
</organism>
<keyword evidence="2" id="KW-0560">Oxidoreductase</keyword>
<dbReference type="SUPFAM" id="SSF51197">
    <property type="entry name" value="Clavaminate synthase-like"/>
    <property type="match status" value="1"/>
</dbReference>
<dbReference type="InterPro" id="IPR003819">
    <property type="entry name" value="TauD/TfdA-like"/>
</dbReference>
<sequence>MSQLNVETINLPGQQHHAETVFPLAFCSDQPVNKAVIAEWVTEHRDQIEDQLALTGAILFRGFGLVDDRDFDDFIRAFNWPNFTYAESLSNAVRRNRTELVFTANEAPPTVSIFLHHEMAQTPVYPSKLLFFCEQAAESGGATPICRSDILLLQLRQQLPGFVTDCENKGVRYSQTMPLVEDLASGQGRSWQSTLSAENREQAETKLEHLNYDWQWQEDGSLSVTTPVLPAVRQLDNGRTVFFNQLIAAFRGWKDARNSGEKSICFGDGSAIDSNHMAVAIELADQLTFDIPWQSGDVAVLDNFLVMHGRRPFEGKRAVLASLIS</sequence>
<dbReference type="EMBL" id="CP103416">
    <property type="protein sequence ID" value="UVW33752.1"/>
    <property type="molecule type" value="Genomic_DNA"/>
</dbReference>
<evidence type="ECO:0000313" key="4">
    <source>
        <dbReference type="EMBL" id="UVW33752.1"/>
    </source>
</evidence>
<dbReference type="PANTHER" id="PTHR10696">
    <property type="entry name" value="GAMMA-BUTYROBETAINE HYDROXYLASE-RELATED"/>
    <property type="match status" value="1"/>
</dbReference>
<proteinExistence type="predicted"/>
<dbReference type="GO" id="GO:0051213">
    <property type="term" value="F:dioxygenase activity"/>
    <property type="evidence" value="ECO:0007669"/>
    <property type="project" value="UniProtKB-KW"/>
</dbReference>
<dbReference type="Pfam" id="PF02668">
    <property type="entry name" value="TauD"/>
    <property type="match status" value="1"/>
</dbReference>
<gene>
    <name evidence="4" type="ORF">NYF23_06785</name>
</gene>
<protein>
    <submittedName>
        <fullName evidence="4">TauD/TfdA family dioxygenase</fullName>
    </submittedName>
</protein>
<dbReference type="InterPro" id="IPR050411">
    <property type="entry name" value="AlphaKG_dependent_hydroxylases"/>
</dbReference>
<dbReference type="InterPro" id="IPR042098">
    <property type="entry name" value="TauD-like_sf"/>
</dbReference>
<accession>A0ABY5TIZ1</accession>
<dbReference type="Gene3D" id="3.60.130.10">
    <property type="entry name" value="Clavaminate synthase-like"/>
    <property type="match status" value="1"/>
</dbReference>
<comment type="cofactor">
    <cofactor evidence="1">
        <name>Fe(2+)</name>
        <dbReference type="ChEBI" id="CHEBI:29033"/>
    </cofactor>
</comment>
<dbReference type="Proteomes" id="UP001059934">
    <property type="component" value="Chromosome"/>
</dbReference>
<feature type="domain" description="TauD/TfdA-like" evidence="3">
    <location>
        <begin position="37"/>
        <end position="318"/>
    </location>
</feature>
<evidence type="ECO:0000313" key="5">
    <source>
        <dbReference type="Proteomes" id="UP001059934"/>
    </source>
</evidence>
<evidence type="ECO:0000259" key="3">
    <source>
        <dbReference type="Pfam" id="PF02668"/>
    </source>
</evidence>
<reference evidence="4" key="1">
    <citation type="submission" date="2022-08" db="EMBL/GenBank/DDBJ databases">
        <title>Catabolic pathway analysis in culturable SAR92 clade bacteria reveals their overlooked roles in DMSP degradation in coastal seas.</title>
        <authorList>
            <person name="He X."/>
            <person name="Zhang X."/>
            <person name="Zhang Y."/>
        </authorList>
    </citation>
    <scope>NUCLEOTIDE SEQUENCE</scope>
    <source>
        <strain evidence="4">H455</strain>
    </source>
</reference>
<evidence type="ECO:0000256" key="1">
    <source>
        <dbReference type="ARBA" id="ARBA00001954"/>
    </source>
</evidence>
<name>A0ABY5TIZ1_9GAMM</name>